<keyword evidence="3" id="KW-1185">Reference proteome</keyword>
<dbReference type="RefSeq" id="WP_227897446.1">
    <property type="nucleotide sequence ID" value="NZ_CP099467.1"/>
</dbReference>
<comment type="caution">
    <text evidence="2">The sequence shown here is derived from an EMBL/GenBank/DDBJ whole genome shotgun (WGS) entry which is preliminary data.</text>
</comment>
<protein>
    <submittedName>
        <fullName evidence="2">Helicase associated domain-containing protein</fullName>
    </submittedName>
</protein>
<organism evidence="2 3">
    <name type="scientific">Arthrobacter caoxuetaonis</name>
    <dbReference type="NCBI Taxonomy" id="2886935"/>
    <lineage>
        <taxon>Bacteria</taxon>
        <taxon>Bacillati</taxon>
        <taxon>Actinomycetota</taxon>
        <taxon>Actinomycetes</taxon>
        <taxon>Micrococcales</taxon>
        <taxon>Micrococcaceae</taxon>
        <taxon>Arthrobacter</taxon>
    </lineage>
</organism>
<dbReference type="PANTHER" id="PTHR33418">
    <property type="entry name" value="HELICASE-ASSOCIATED"/>
    <property type="match status" value="1"/>
</dbReference>
<evidence type="ECO:0000313" key="2">
    <source>
        <dbReference type="EMBL" id="MCC3299460.1"/>
    </source>
</evidence>
<proteinExistence type="predicted"/>
<sequence length="282" mass="30842">MTTLDLPTAQGRNTDAPMARAAVEFTRSHGRLPGAGEPELHTWLERKRRAARKGQLNAQLGAWLDENLPGWANSREDRWKASLAAAVAARTAGESPDRATRTWLGTQRRAAASGKLAPERRRALQDAFGGWLETPPRRMATWDERADDVTDFVDLHGRLPSLTGRDDEVSLARWLTHQRAKARAGKLASSRMNRLDKDAPGWLPLAEGRDFPWQTKARALAGFVAGTGRWPVPSVPAEAALAAWARSQRSAHRTGRLTAERAGHLEAIPGWPDAAIAKGGTI</sequence>
<dbReference type="InterPro" id="IPR005114">
    <property type="entry name" value="Helicase_assoc"/>
</dbReference>
<gene>
    <name evidence="2" type="ORF">LJ757_16830</name>
</gene>
<evidence type="ECO:0000313" key="3">
    <source>
        <dbReference type="Proteomes" id="UP001139158"/>
    </source>
</evidence>
<dbReference type="AlphaFoldDB" id="A0A9X1MHS3"/>
<dbReference type="PANTHER" id="PTHR33418:SF1">
    <property type="entry name" value="HELICASE-ASSOCIATED DOMAIN-CONTAINING PROTEIN"/>
    <property type="match status" value="1"/>
</dbReference>
<reference evidence="2" key="1">
    <citation type="submission" date="2021-10" db="EMBL/GenBank/DDBJ databases">
        <title>Novel species in genus Arthrobacter.</title>
        <authorList>
            <person name="Liu Y."/>
        </authorList>
    </citation>
    <scope>NUCLEOTIDE SEQUENCE</scope>
    <source>
        <strain evidence="2">Zg-Y453</strain>
    </source>
</reference>
<accession>A0A9X1MHS3</accession>
<dbReference type="Gene3D" id="6.10.140.530">
    <property type="match status" value="3"/>
</dbReference>
<dbReference type="EMBL" id="JAJFZV010000018">
    <property type="protein sequence ID" value="MCC3299460.1"/>
    <property type="molecule type" value="Genomic_DNA"/>
</dbReference>
<dbReference type="Pfam" id="PF03457">
    <property type="entry name" value="HA"/>
    <property type="match status" value="2"/>
</dbReference>
<feature type="domain" description="Helicase-associated" evidence="1">
    <location>
        <begin position="210"/>
        <end position="269"/>
    </location>
</feature>
<dbReference type="Proteomes" id="UP001139158">
    <property type="component" value="Unassembled WGS sequence"/>
</dbReference>
<feature type="domain" description="Helicase-associated" evidence="1">
    <location>
        <begin position="140"/>
        <end position="197"/>
    </location>
</feature>
<name>A0A9X1MHS3_9MICC</name>
<evidence type="ECO:0000259" key="1">
    <source>
        <dbReference type="Pfam" id="PF03457"/>
    </source>
</evidence>